<accession>A0A9D1VQ72</accession>
<gene>
    <name evidence="2" type="ORF">H9982_01860</name>
</gene>
<reference evidence="2" key="1">
    <citation type="journal article" date="2021" name="PeerJ">
        <title>Extensive microbial diversity within the chicken gut microbiome revealed by metagenomics and culture.</title>
        <authorList>
            <person name="Gilroy R."/>
            <person name="Ravi A."/>
            <person name="Getino M."/>
            <person name="Pursley I."/>
            <person name="Horton D.L."/>
            <person name="Alikhan N.F."/>
            <person name="Baker D."/>
            <person name="Gharbi K."/>
            <person name="Hall N."/>
            <person name="Watson M."/>
            <person name="Adriaenssens E.M."/>
            <person name="Foster-Nyarko E."/>
            <person name="Jarju S."/>
            <person name="Secka A."/>
            <person name="Antonio M."/>
            <person name="Oren A."/>
            <person name="Chaudhuri R.R."/>
            <person name="La Ragione R."/>
            <person name="Hildebrand F."/>
            <person name="Pallen M.J."/>
        </authorList>
    </citation>
    <scope>NUCLEOTIDE SEQUENCE</scope>
    <source>
        <strain evidence="2">ChiHjej12B11-16260</strain>
    </source>
</reference>
<proteinExistence type="predicted"/>
<evidence type="ECO:0000313" key="3">
    <source>
        <dbReference type="Proteomes" id="UP000824246"/>
    </source>
</evidence>
<dbReference type="AlphaFoldDB" id="A0A9D1VQ72"/>
<protein>
    <recommendedName>
        <fullName evidence="1">Putative acyltransferase ACT14924-like acyltransferase domain-containing protein</fullName>
    </recommendedName>
</protein>
<dbReference type="EMBL" id="DXFB01000047">
    <property type="protein sequence ID" value="HIX44945.1"/>
    <property type="molecule type" value="Genomic_DNA"/>
</dbReference>
<dbReference type="InterPro" id="IPR045746">
    <property type="entry name" value="ACT14924-like_Acyltransf_dom"/>
</dbReference>
<dbReference type="Pfam" id="PF19576">
    <property type="entry name" value="Acyltransf_2"/>
    <property type="match status" value="1"/>
</dbReference>
<evidence type="ECO:0000259" key="1">
    <source>
        <dbReference type="Pfam" id="PF19576"/>
    </source>
</evidence>
<organism evidence="2 3">
    <name type="scientific">Candidatus Barnesiella excrementipullorum</name>
    <dbReference type="NCBI Taxonomy" id="2838479"/>
    <lineage>
        <taxon>Bacteria</taxon>
        <taxon>Pseudomonadati</taxon>
        <taxon>Bacteroidota</taxon>
        <taxon>Bacteroidia</taxon>
        <taxon>Bacteroidales</taxon>
        <taxon>Barnesiellaceae</taxon>
        <taxon>Barnesiella</taxon>
    </lineage>
</organism>
<feature type="non-terminal residue" evidence="2">
    <location>
        <position position="1"/>
    </location>
</feature>
<dbReference type="Proteomes" id="UP000824246">
    <property type="component" value="Unassembled WGS sequence"/>
</dbReference>
<sequence>TEKGKSVSMNGLRQAIQQVRNGNPIGFFPAGAVSNLKWGLKTEDREWQPNIMRLIKQFKKPVVPIHFYGRNSLSFYFLRSISWKLSSLCLATQLFNKRGKTIRVFIGETIEPEEYAHIESEHELGVFLREKSFALRNEMK</sequence>
<comment type="caution">
    <text evidence="2">The sequence shown here is derived from an EMBL/GenBank/DDBJ whole genome shotgun (WGS) entry which is preliminary data.</text>
</comment>
<evidence type="ECO:0000313" key="2">
    <source>
        <dbReference type="EMBL" id="HIX44945.1"/>
    </source>
</evidence>
<feature type="domain" description="Putative acyltransferase ACT14924-like acyltransferase" evidence="1">
    <location>
        <begin position="19"/>
        <end position="139"/>
    </location>
</feature>
<reference evidence="2" key="2">
    <citation type="submission" date="2021-04" db="EMBL/GenBank/DDBJ databases">
        <authorList>
            <person name="Gilroy R."/>
        </authorList>
    </citation>
    <scope>NUCLEOTIDE SEQUENCE</scope>
    <source>
        <strain evidence="2">ChiHjej12B11-16260</strain>
    </source>
</reference>
<name>A0A9D1VQ72_9BACT</name>